<dbReference type="GO" id="GO:0007165">
    <property type="term" value="P:signal transduction"/>
    <property type="evidence" value="ECO:0007669"/>
    <property type="project" value="InterPro"/>
</dbReference>
<dbReference type="InterPro" id="IPR003646">
    <property type="entry name" value="SH3-like_bac-type"/>
</dbReference>
<dbReference type="Gene3D" id="3.40.50.10140">
    <property type="entry name" value="Toll/interleukin-1 receptor homology (TIR) domain"/>
    <property type="match status" value="1"/>
</dbReference>
<evidence type="ECO:0000259" key="3">
    <source>
        <dbReference type="SMART" id="SM00287"/>
    </source>
</evidence>
<dbReference type="RefSeq" id="WP_066766730.1">
    <property type="nucleotide sequence ID" value="NZ_CP013244.1"/>
</dbReference>
<accession>A0A1B1AD86</accession>
<sequence>MSVMASTRGFTADNKVRVFVAAARADASFADQIGAFLHNAGFQPLLDRYESGGHGWQDRLAPLIDDADALVLVVSEASASSDQCVWEVEEAQRLGKRVVLVLPAPLRGVARELAGLNTIYFYSDPNIPNSGFYDGQRRLEAALRGAERVRNGVGPSRPSAQDQQRDARRAEAHARKEAHRLGKAEAKELKREIRRATGRRFPMLRVAFLTVVAAVVIGVVMKPELLTQARASWASLTTAAEAITAEAPPYSPMDVSVEDYAPERPLYAGRTGANVRDYPLTTGELVAELPARTPMRVTGRRNVQGQYWFRVQLEDGRVGFVREDVVTFTAPRVALPIAGVSEIAPAVAVSSGRAGAKVRTAPRRNASVIVRVPAATSMRATGKIREGEHWWLRVTLADGRVGFVRDDTITPESRTAASL</sequence>
<dbReference type="Gene3D" id="2.30.30.40">
    <property type="entry name" value="SH3 Domains"/>
    <property type="match status" value="2"/>
</dbReference>
<feature type="domain" description="SH3b" evidence="3">
    <location>
        <begin position="345"/>
        <end position="411"/>
    </location>
</feature>
<dbReference type="InterPro" id="IPR035897">
    <property type="entry name" value="Toll_tir_struct_dom_sf"/>
</dbReference>
<reference evidence="4 5" key="1">
    <citation type="submission" date="2015-11" db="EMBL/GenBank/DDBJ databases">
        <title>Whole-Genome Sequence of Candidatus Oderbacter manganicum from the National Park Lower Oder Valley, Germany.</title>
        <authorList>
            <person name="Braun B."/>
            <person name="Liere K."/>
            <person name="Szewzyk U."/>
        </authorList>
    </citation>
    <scope>NUCLEOTIDE SEQUENCE [LARGE SCALE GENOMIC DNA]</scope>
    <source>
        <strain evidence="4 5">OTSz_A_272</strain>
    </source>
</reference>
<name>A0A1B1AD86_9PROT</name>
<proteinExistence type="predicted"/>
<feature type="domain" description="SH3b" evidence="3">
    <location>
        <begin position="262"/>
        <end position="329"/>
    </location>
</feature>
<protein>
    <recommendedName>
        <fullName evidence="3">SH3b domain-containing protein</fullName>
    </recommendedName>
</protein>
<feature type="compositionally biased region" description="Basic and acidic residues" evidence="1">
    <location>
        <begin position="163"/>
        <end position="180"/>
    </location>
</feature>
<evidence type="ECO:0000313" key="5">
    <source>
        <dbReference type="Proteomes" id="UP000092498"/>
    </source>
</evidence>
<dbReference type="STRING" id="1759059.ATE48_00585"/>
<gene>
    <name evidence="4" type="ORF">ATE48_00585</name>
</gene>
<feature type="region of interest" description="Disordered" evidence="1">
    <location>
        <begin position="148"/>
        <end position="180"/>
    </location>
</feature>
<dbReference type="InterPro" id="IPR000157">
    <property type="entry name" value="TIR_dom"/>
</dbReference>
<organism evidence="4 5">
    <name type="scientific">Candidatus Viadribacter manganicus</name>
    <dbReference type="NCBI Taxonomy" id="1759059"/>
    <lineage>
        <taxon>Bacteria</taxon>
        <taxon>Pseudomonadati</taxon>
        <taxon>Pseudomonadota</taxon>
        <taxon>Alphaproteobacteria</taxon>
        <taxon>Hyphomonadales</taxon>
        <taxon>Hyphomonadaceae</taxon>
        <taxon>Candidatus Viadribacter</taxon>
    </lineage>
</organism>
<evidence type="ECO:0000313" key="4">
    <source>
        <dbReference type="EMBL" id="ANP44523.1"/>
    </source>
</evidence>
<dbReference type="AlphaFoldDB" id="A0A1B1AD86"/>
<keyword evidence="2" id="KW-0812">Transmembrane</keyword>
<keyword evidence="2" id="KW-1133">Transmembrane helix</keyword>
<feature type="transmembrane region" description="Helical" evidence="2">
    <location>
        <begin position="203"/>
        <end position="221"/>
    </location>
</feature>
<dbReference type="SUPFAM" id="SSF52200">
    <property type="entry name" value="Toll/Interleukin receptor TIR domain"/>
    <property type="match status" value="1"/>
</dbReference>
<dbReference type="EMBL" id="CP013244">
    <property type="protein sequence ID" value="ANP44523.1"/>
    <property type="molecule type" value="Genomic_DNA"/>
</dbReference>
<dbReference type="Pfam" id="PF08239">
    <property type="entry name" value="SH3_3"/>
    <property type="match status" value="1"/>
</dbReference>
<evidence type="ECO:0000256" key="1">
    <source>
        <dbReference type="SAM" id="MobiDB-lite"/>
    </source>
</evidence>
<evidence type="ECO:0000256" key="2">
    <source>
        <dbReference type="SAM" id="Phobius"/>
    </source>
</evidence>
<dbReference type="Pfam" id="PF13676">
    <property type="entry name" value="TIR_2"/>
    <property type="match status" value="1"/>
</dbReference>
<dbReference type="InParanoid" id="A0A1B1AD86"/>
<dbReference type="SMART" id="SM00287">
    <property type="entry name" value="SH3b"/>
    <property type="match status" value="2"/>
</dbReference>
<keyword evidence="5" id="KW-1185">Reference proteome</keyword>
<dbReference type="KEGG" id="cbot:ATE48_00585"/>
<dbReference type="Proteomes" id="UP000092498">
    <property type="component" value="Chromosome"/>
</dbReference>
<keyword evidence="2" id="KW-0472">Membrane</keyword>
<dbReference type="OrthoDB" id="9813118at2"/>